<dbReference type="GO" id="GO:0051056">
    <property type="term" value="P:regulation of small GTPase mediated signal transduction"/>
    <property type="evidence" value="ECO:0007669"/>
    <property type="project" value="InterPro"/>
</dbReference>
<dbReference type="Proteomes" id="UP000245383">
    <property type="component" value="Unassembled WGS sequence"/>
</dbReference>
<sequence>MDNTARACDSDQALDGTDGVNAANSDFVLTKVVRKLSTNKKQIIPSFSVTHSTTIPKLENDCLDTALGKDKNYRDERNQHLCVLSRNESENSQKDCQNNDNLLLSNLSESSSQNQQIGNTTQLNITVDHNQEIIFYDAREIVAKEGDLTLETLPINQRIAAITKVIILLSEKKYFIHTPFLWDAVRDLSYEANTNRIVFDSIFDLILALHNCYEHAVTHNKIHLNAFSDEDYIEITRVLIQATECYGFLPLSLHESVSSLICLVISFKQHRNLAFEIAKRIFLSSYIQDIAQSMMRISMKQVDDDLFIQDNCDIVNLQFSEHPNAIQLLIIQGIIVSITQVMYPKAYELIDYKAAAEIFLPTLLASLQTYNKLQISETYLKSNQTENVYFNAYESRCNILEFLKSLIDDNQSVSLVSSHMGMIVDILSYITEYLETNIDAYQNSFQESQESIEIENQDALGITQTPIAHKCDLTKSYYAVLRSLSKTCNSCSHNDMLFLKNSLASFLVFCINSKSFPDDLAIELIKLSEGRQGFIFKSNKWSVNFGFESLFFDKSKSLPVRLKLIELVESKIMKDEDSVFAEENKEIILKMIGQLCEETDLQIIDRLINIAGKFFDSGATTDFLHVLLIFKNEIFKATCVIENSISITGENQHELYPIKSSNLEIKKDTNQRNLVSDPDNEYIADKFEGKYEIPILKKHSAISESVLNSEYPTKNLEPDHIQPSIELKDENICDLTQNTQIDSTLYKALKCSELLVKILQNLLSGERVSSIYKPTIPSKLINNQFSIDPELTIKLMEITLELATNTEIHVKVRLVLIKPLLLFRADLYSRIYTIDSIKKDIFNNWRPVVRNPIFTEAVNSQPQSCDTRITQYSDILLLYEKWGVFKMKNYLNLITEIIFKDRSYEMVEVVASGLEAQLSNTYLFLSCAEEIQELVEWLSMELDSGKFGLQVNGLNKMKQSERIPLILLGYRLLTRLISYKFALNYNAKVHLVKSFQIGLSKGSHLMARPCIHALNICMLELPDVFRNQLPSILARLVQTYSAASMGIHILEFLSALASQPQLCVNLVTAEYKTLLQIALNFIKKNSSIINKSNQTTINSSAATSPETSANSSSVNTPNLKNNTFSSKSSQIKPYNQRKSVGQNDIERFKTSLLEPKSRSTIRTDLNILNSDDNTTDDLYSSFYVVVMAYQAIDAIYLCLKPDNKLRLIDSLLQGLLSSNLDKENLNEMNEVCIDMIFRFLFLQPEDVLQSEEIIADADLGETKSYSWIQGRGVITIRAQKNGRKAQIIVQRPSCMYSRLVDLTQMVVDILNSANNTKLKNSTIEVASLINTDNRSANINNTESLPITAVNDILNGKNISIPTKNKVSHFPVTFSTKKSFIEELLYIYPQYVGIERPIRVSPDNNRALRTINVMRLSPTIDTHKIGVIYVGPKQVSEYEILSNTHGSAAYWAFLRGLGSIVRLSRVSGYNGGLDTSGNDLDGRFGIQWNDSISHIVYHVATLMPNENPTKSVSVTQHRKKAHIGNDFVHIIFNESGGEYPFDTLISQFNFVQIIVTPGDFSIGSSESISDYDLELQGNNLSAVLDERLYWVRTQISSLIPPIGPAMHPKLVSLKALSGLVRIAAIHANTFVQIYSALKGPYSNEFLSNWRHRLRSMKRLKEAVLQRDSENQTKNPTKKSQTNLSSLLTFASNSDKKNSKAYSNSSKDLQNSITNDTFDYLKTTTASSITKNIKKTIVEKGFFSPLFNSLHSSPVVATQNNRDFDSKNQKLNSAQAEINNQPDTLLSKDSLKSFTQNNEPKLSALSDNKINNNGTNLAELNALISQDKKNKNLDHNTNDSHLGNQANNLSKFMDLNLVASPISDNADSLNDQNQISLILQNYSIGSGAQGQYSLQLKSDKTSRTSEENNRKLNTKDLENNDSLIEIENLFYNYTNDSNNTILQQDIDTLLSNPNVSEIDKFCLSGINLTKRDINAVEIIEHIADKFEKYQIEDLNKN</sequence>
<dbReference type="InterPro" id="IPR035974">
    <property type="entry name" value="Rap/Ran-GAP_sf"/>
</dbReference>
<protein>
    <recommendedName>
        <fullName evidence="3">Rap-GAP domain-containing protein</fullName>
    </recommendedName>
</protein>
<name>A0A2T9YPU2_9FUNG</name>
<dbReference type="PROSITE" id="PS50085">
    <property type="entry name" value="RAPGAP"/>
    <property type="match status" value="1"/>
</dbReference>
<dbReference type="Gene3D" id="3.40.50.11210">
    <property type="entry name" value="Rap/Ran-GAP"/>
    <property type="match status" value="1"/>
</dbReference>
<dbReference type="PANTHER" id="PTHR10063">
    <property type="entry name" value="TUBERIN"/>
    <property type="match status" value="1"/>
</dbReference>
<dbReference type="PANTHER" id="PTHR10063:SF0">
    <property type="entry name" value="TUBERIN"/>
    <property type="match status" value="1"/>
</dbReference>
<dbReference type="Pfam" id="PF02145">
    <property type="entry name" value="Rap_GAP"/>
    <property type="match status" value="1"/>
</dbReference>
<dbReference type="GO" id="GO:0005634">
    <property type="term" value="C:nucleus"/>
    <property type="evidence" value="ECO:0007669"/>
    <property type="project" value="InterPro"/>
</dbReference>
<evidence type="ECO:0000256" key="1">
    <source>
        <dbReference type="ARBA" id="ARBA00022468"/>
    </source>
</evidence>
<keyword evidence="1" id="KW-0343">GTPase activation</keyword>
<dbReference type="Pfam" id="PF03542">
    <property type="entry name" value="Tuberin"/>
    <property type="match status" value="1"/>
</dbReference>
<reference evidence="4 5" key="1">
    <citation type="journal article" date="2018" name="MBio">
        <title>Comparative Genomics Reveals the Core Gene Toolbox for the Fungus-Insect Symbiosis.</title>
        <authorList>
            <person name="Wang Y."/>
            <person name="Stata M."/>
            <person name="Wang W."/>
            <person name="Stajich J.E."/>
            <person name="White M.M."/>
            <person name="Moncalvo J.M."/>
        </authorList>
    </citation>
    <scope>NUCLEOTIDE SEQUENCE [LARGE SCALE GENOMIC DNA]</scope>
    <source>
        <strain evidence="4 5">SWE-8-4</strain>
    </source>
</reference>
<dbReference type="GO" id="GO:0005737">
    <property type="term" value="C:cytoplasm"/>
    <property type="evidence" value="ECO:0007669"/>
    <property type="project" value="TreeGrafter"/>
</dbReference>
<feature type="region of interest" description="Disordered" evidence="2">
    <location>
        <begin position="1098"/>
        <end position="1139"/>
    </location>
</feature>
<organism evidence="4 5">
    <name type="scientific">Smittium simulii</name>
    <dbReference type="NCBI Taxonomy" id="133385"/>
    <lineage>
        <taxon>Eukaryota</taxon>
        <taxon>Fungi</taxon>
        <taxon>Fungi incertae sedis</taxon>
        <taxon>Zoopagomycota</taxon>
        <taxon>Kickxellomycotina</taxon>
        <taxon>Harpellomycetes</taxon>
        <taxon>Harpellales</taxon>
        <taxon>Legeriomycetaceae</taxon>
        <taxon>Smittium</taxon>
    </lineage>
</organism>
<accession>A0A2T9YPU2</accession>
<comment type="caution">
    <text evidence="4">The sequence shown here is derived from an EMBL/GenBank/DDBJ whole genome shotgun (WGS) entry which is preliminary data.</text>
</comment>
<dbReference type="InterPro" id="IPR027107">
    <property type="entry name" value="Tuberin/Ral-act_asu"/>
</dbReference>
<feature type="compositionally biased region" description="Polar residues" evidence="2">
    <location>
        <begin position="1101"/>
        <end position="1139"/>
    </location>
</feature>
<dbReference type="InterPro" id="IPR000331">
    <property type="entry name" value="Rap/Ran_GAP_dom"/>
</dbReference>
<gene>
    <name evidence="4" type="ORF">BB561_002592</name>
</gene>
<keyword evidence="5" id="KW-1185">Reference proteome</keyword>
<proteinExistence type="predicted"/>
<feature type="region of interest" description="Disordered" evidence="2">
    <location>
        <begin position="1663"/>
        <end position="1683"/>
    </location>
</feature>
<dbReference type="EMBL" id="MBFR01000093">
    <property type="protein sequence ID" value="PVU94373.1"/>
    <property type="molecule type" value="Genomic_DNA"/>
</dbReference>
<dbReference type="STRING" id="133385.A0A2T9YPU2"/>
<evidence type="ECO:0000313" key="5">
    <source>
        <dbReference type="Proteomes" id="UP000245383"/>
    </source>
</evidence>
<dbReference type="InterPro" id="IPR018515">
    <property type="entry name" value="Tuberin-type_domain"/>
</dbReference>
<dbReference type="OrthoDB" id="19311at2759"/>
<evidence type="ECO:0000313" key="4">
    <source>
        <dbReference type="EMBL" id="PVU94373.1"/>
    </source>
</evidence>
<dbReference type="GO" id="GO:0005096">
    <property type="term" value="F:GTPase activator activity"/>
    <property type="evidence" value="ECO:0007669"/>
    <property type="project" value="UniProtKB-KW"/>
</dbReference>
<evidence type="ECO:0000259" key="3">
    <source>
        <dbReference type="PROSITE" id="PS50085"/>
    </source>
</evidence>
<dbReference type="FunFam" id="3.40.50.11210:FF:000001">
    <property type="entry name" value="Ral GTPase-activating protein subunit alpha-1 isoform 1"/>
    <property type="match status" value="1"/>
</dbReference>
<feature type="domain" description="Rap-GAP" evidence="3">
    <location>
        <begin position="1410"/>
        <end position="1666"/>
    </location>
</feature>
<dbReference type="SUPFAM" id="SSF111347">
    <property type="entry name" value="Rap/Ran-GAP"/>
    <property type="match status" value="1"/>
</dbReference>
<evidence type="ECO:0000256" key="2">
    <source>
        <dbReference type="SAM" id="MobiDB-lite"/>
    </source>
</evidence>
<feature type="compositionally biased region" description="Polar residues" evidence="2">
    <location>
        <begin position="1670"/>
        <end position="1683"/>
    </location>
</feature>